<name>A0A3G9JRP6_9FIRM</name>
<dbReference type="OrthoDB" id="1757415at2"/>
<feature type="chain" id="PRO_5018005017" description="BIG2 domain-containing protein" evidence="1">
    <location>
        <begin position="22"/>
        <end position="300"/>
    </location>
</feature>
<dbReference type="Gene3D" id="2.60.40.1080">
    <property type="match status" value="1"/>
</dbReference>
<feature type="domain" description="BIG2" evidence="2">
    <location>
        <begin position="22"/>
        <end position="92"/>
    </location>
</feature>
<gene>
    <name evidence="3" type="ORF">SG0102_19420</name>
</gene>
<dbReference type="KEGG" id="ebm:SG0102_19420"/>
<evidence type="ECO:0000256" key="1">
    <source>
        <dbReference type="SAM" id="SignalP"/>
    </source>
</evidence>
<evidence type="ECO:0000259" key="2">
    <source>
        <dbReference type="SMART" id="SM00635"/>
    </source>
</evidence>
<evidence type="ECO:0000313" key="4">
    <source>
        <dbReference type="Proteomes" id="UP000268059"/>
    </source>
</evidence>
<dbReference type="InParanoid" id="A0A3G9JRP6"/>
<dbReference type="EMBL" id="AP019309">
    <property type="protein sequence ID" value="BBH27008.1"/>
    <property type="molecule type" value="Genomic_DNA"/>
</dbReference>
<dbReference type="Proteomes" id="UP000268059">
    <property type="component" value="Chromosome"/>
</dbReference>
<evidence type="ECO:0000313" key="3">
    <source>
        <dbReference type="EMBL" id="BBH27008.1"/>
    </source>
</evidence>
<proteinExistence type="predicted"/>
<dbReference type="SMART" id="SM00635">
    <property type="entry name" value="BID_2"/>
    <property type="match status" value="1"/>
</dbReference>
<dbReference type="InterPro" id="IPR003343">
    <property type="entry name" value="Big_2"/>
</dbReference>
<accession>A0A3G9JRP6</accession>
<sequence>MKKTLVLSLLMILSSPTPLYAATPQLNVSAMKLYVGNRYTFKMKNNQDPVTWSIKNPRIATVNDKGVVTGLKAGTTTLVATIQGRHYKARVSVLRSHLDRQRVYSFVGNTTYLEVSKLWGSVPKWSANKKLFKLTAYKDFCAIKALKPGTGTIKAKVKGETYTCTITTVKALTYNDFYVKNTSKLDGYSHYFEYTKAHGRSYYWYFNEDNTNDPQDDRGIVMGSRLSDLWKAYGETTYRITFSDQADFANDAYHNVPSSRAYLKVIYFAKLKGHMWYKIFYFDAHKKVNGIVWSNSENVL</sequence>
<keyword evidence="4" id="KW-1185">Reference proteome</keyword>
<reference evidence="3 4" key="1">
    <citation type="submission" date="2018-11" db="EMBL/GenBank/DDBJ databases">
        <title>Novel Erysipelotrichaceae bacterium isolated from small intestine of a swine.</title>
        <authorList>
            <person name="Kim J.S."/>
            <person name="Choe H."/>
            <person name="Lee Y.R."/>
            <person name="Kim K.M."/>
            <person name="Park D.S."/>
        </authorList>
    </citation>
    <scope>NUCLEOTIDE SEQUENCE [LARGE SCALE GENOMIC DNA]</scope>
    <source>
        <strain evidence="3 4">SG0102</strain>
    </source>
</reference>
<dbReference type="Pfam" id="PF02368">
    <property type="entry name" value="Big_2"/>
    <property type="match status" value="1"/>
</dbReference>
<protein>
    <recommendedName>
        <fullName evidence="2">BIG2 domain-containing protein</fullName>
    </recommendedName>
</protein>
<dbReference type="InterPro" id="IPR008964">
    <property type="entry name" value="Invasin/intimin_cell_adhesion"/>
</dbReference>
<feature type="signal peptide" evidence="1">
    <location>
        <begin position="1"/>
        <end position="21"/>
    </location>
</feature>
<dbReference type="SUPFAM" id="SSF49373">
    <property type="entry name" value="Invasin/intimin cell-adhesion fragments"/>
    <property type="match status" value="1"/>
</dbReference>
<organism evidence="3 4">
    <name type="scientific">Intestinibaculum porci</name>
    <dbReference type="NCBI Taxonomy" id="2487118"/>
    <lineage>
        <taxon>Bacteria</taxon>
        <taxon>Bacillati</taxon>
        <taxon>Bacillota</taxon>
        <taxon>Erysipelotrichia</taxon>
        <taxon>Erysipelotrichales</taxon>
        <taxon>Erysipelotrichaceae</taxon>
        <taxon>Intestinibaculum</taxon>
    </lineage>
</organism>
<dbReference type="RefSeq" id="WP_157983023.1">
    <property type="nucleotide sequence ID" value="NZ_AP019309.1"/>
</dbReference>
<dbReference type="AlphaFoldDB" id="A0A3G9JRP6"/>
<keyword evidence="1" id="KW-0732">Signal</keyword>